<dbReference type="OrthoDB" id="43224at2759"/>
<sequence length="260" mass="28967">MATLLNVTSQRLTHLDGPPAYPVDNFVSRAYSWDNDGVVMTTFTVILTILLELCSLDAVSRIVSAKQGAQLYAKGVAMNVVNNCLLGPLAYELVSTCFMAPPLSGWGRVGMVTAILVGHAIGYYLAHRWMHTKQMYWAHRFHHRFNMHVAPVTANAVSLAEYVVAYMAPFILGSALLQPDRLSLFVAVGIISLNNLLIHTPRLADLSARLVPWLFVSTEMHLEHHRKLTTHWAAPTISIDRLIEYFMGTPGSYGKEFKDD</sequence>
<proteinExistence type="predicted"/>
<feature type="transmembrane region" description="Helical" evidence="1">
    <location>
        <begin position="38"/>
        <end position="59"/>
    </location>
</feature>
<comment type="caution">
    <text evidence="3">The sequence shown here is derived from an EMBL/GenBank/DDBJ whole genome shotgun (WGS) entry which is preliminary data.</text>
</comment>
<keyword evidence="1" id="KW-1133">Transmembrane helix</keyword>
<evidence type="ECO:0000256" key="1">
    <source>
        <dbReference type="SAM" id="Phobius"/>
    </source>
</evidence>
<evidence type="ECO:0000259" key="2">
    <source>
        <dbReference type="Pfam" id="PF04116"/>
    </source>
</evidence>
<keyword evidence="4" id="KW-1185">Reference proteome</keyword>
<organism evidence="3 4">
    <name type="scientific">Chrysochromulina tobinii</name>
    <dbReference type="NCBI Taxonomy" id="1460289"/>
    <lineage>
        <taxon>Eukaryota</taxon>
        <taxon>Haptista</taxon>
        <taxon>Haptophyta</taxon>
        <taxon>Prymnesiophyceae</taxon>
        <taxon>Prymnesiales</taxon>
        <taxon>Chrysochromulinaceae</taxon>
        <taxon>Chrysochromulina</taxon>
    </lineage>
</organism>
<evidence type="ECO:0000313" key="4">
    <source>
        <dbReference type="Proteomes" id="UP000037460"/>
    </source>
</evidence>
<dbReference type="InterPro" id="IPR006694">
    <property type="entry name" value="Fatty_acid_hydroxylase"/>
</dbReference>
<dbReference type="GO" id="GO:0005506">
    <property type="term" value="F:iron ion binding"/>
    <property type="evidence" value="ECO:0007669"/>
    <property type="project" value="InterPro"/>
</dbReference>
<protein>
    <recommendedName>
        <fullName evidence="2">Fatty acid hydroxylase domain-containing protein</fullName>
    </recommendedName>
</protein>
<dbReference type="Proteomes" id="UP000037460">
    <property type="component" value="Unassembled WGS sequence"/>
</dbReference>
<keyword evidence="1" id="KW-0472">Membrane</keyword>
<accession>A0A0M0J8A5</accession>
<gene>
    <name evidence="3" type="ORF">Ctob_002167</name>
</gene>
<dbReference type="EMBL" id="JWZX01003247">
    <property type="protein sequence ID" value="KOO22831.1"/>
    <property type="molecule type" value="Genomic_DNA"/>
</dbReference>
<name>A0A0M0J8A5_9EUKA</name>
<reference evidence="4" key="1">
    <citation type="journal article" date="2015" name="PLoS Genet.">
        <title>Genome Sequence and Transcriptome Analyses of Chrysochromulina tobin: Metabolic Tools for Enhanced Algal Fitness in the Prominent Order Prymnesiales (Haptophyceae).</title>
        <authorList>
            <person name="Hovde B.T."/>
            <person name="Deodato C.R."/>
            <person name="Hunsperger H.M."/>
            <person name="Ryken S.A."/>
            <person name="Yost W."/>
            <person name="Jha R.K."/>
            <person name="Patterson J."/>
            <person name="Monnat R.J. Jr."/>
            <person name="Barlow S.B."/>
            <person name="Starkenburg S.R."/>
            <person name="Cattolico R.A."/>
        </authorList>
    </citation>
    <scope>NUCLEOTIDE SEQUENCE</scope>
    <source>
        <strain evidence="4">CCMP291</strain>
    </source>
</reference>
<feature type="domain" description="Fatty acid hydroxylase" evidence="2">
    <location>
        <begin position="113"/>
        <end position="243"/>
    </location>
</feature>
<keyword evidence="1" id="KW-0812">Transmembrane</keyword>
<dbReference type="GO" id="GO:0016491">
    <property type="term" value="F:oxidoreductase activity"/>
    <property type="evidence" value="ECO:0007669"/>
    <property type="project" value="InterPro"/>
</dbReference>
<evidence type="ECO:0000313" key="3">
    <source>
        <dbReference type="EMBL" id="KOO22831.1"/>
    </source>
</evidence>
<dbReference type="GO" id="GO:0008610">
    <property type="term" value="P:lipid biosynthetic process"/>
    <property type="evidence" value="ECO:0007669"/>
    <property type="project" value="InterPro"/>
</dbReference>
<feature type="transmembrane region" description="Helical" evidence="1">
    <location>
        <begin position="182"/>
        <end position="200"/>
    </location>
</feature>
<feature type="transmembrane region" description="Helical" evidence="1">
    <location>
        <begin position="147"/>
        <end position="176"/>
    </location>
</feature>
<dbReference type="Pfam" id="PF04116">
    <property type="entry name" value="FA_hydroxylase"/>
    <property type="match status" value="1"/>
</dbReference>
<feature type="transmembrane region" description="Helical" evidence="1">
    <location>
        <begin position="103"/>
        <end position="126"/>
    </location>
</feature>
<dbReference type="AlphaFoldDB" id="A0A0M0J8A5"/>
<feature type="transmembrane region" description="Helical" evidence="1">
    <location>
        <begin position="71"/>
        <end position="91"/>
    </location>
</feature>